<name>A0A3A1NSJ9_9FLAO</name>
<dbReference type="NCBIfam" id="NF041384">
    <property type="entry name" value="YHS_seleno_dom"/>
    <property type="match status" value="1"/>
</dbReference>
<evidence type="ECO:0000313" key="4">
    <source>
        <dbReference type="EMBL" id="TXK00931.1"/>
    </source>
</evidence>
<protein>
    <submittedName>
        <fullName evidence="3">YHS domain-containing protein</fullName>
    </submittedName>
</protein>
<feature type="signal peptide" evidence="1">
    <location>
        <begin position="1"/>
        <end position="21"/>
    </location>
</feature>
<keyword evidence="1" id="KW-0732">Signal</keyword>
<accession>A0A3A1NSJ9</accession>
<reference evidence="3 5" key="1">
    <citation type="submission" date="2018-08" db="EMBL/GenBank/DDBJ databases">
        <title>Proposal of Muricauda 72 sp.nov. and Muricauda NH166 sp.nov., isolated from seawater.</title>
        <authorList>
            <person name="Cheng H."/>
            <person name="Wu Y.-H."/>
            <person name="Guo L.-L."/>
            <person name="Xu X.-W."/>
        </authorList>
    </citation>
    <scope>NUCLEOTIDE SEQUENCE [LARGE SCALE GENOMIC DNA]</scope>
    <source>
        <strain evidence="3 5">72</strain>
    </source>
</reference>
<gene>
    <name evidence="3" type="ORF">D2V05_01660</name>
    <name evidence="4" type="ORF">FQ017_01645</name>
</gene>
<dbReference type="InterPro" id="IPR007029">
    <property type="entry name" value="YHS_dom"/>
</dbReference>
<dbReference type="Proteomes" id="UP000321621">
    <property type="component" value="Unassembled WGS sequence"/>
</dbReference>
<sequence>MEKTKKTILALFLAIGALTHAQSIDYNTKKGYAANGYDVVSYFDGKALEGQKEFTAEYDGVKYKFSNATNLKKFKAAPKMYLPEYGGYCAYAVAVSGKKVNVNPKTFEIRDGKLYLFYNSGNTNTLNLWLKESPDDLQAKADVNWEKIKN</sequence>
<evidence type="ECO:0000313" key="6">
    <source>
        <dbReference type="Proteomes" id="UP000321621"/>
    </source>
</evidence>
<evidence type="ECO:0000313" key="3">
    <source>
        <dbReference type="EMBL" id="RIV47230.1"/>
    </source>
</evidence>
<evidence type="ECO:0000313" key="5">
    <source>
        <dbReference type="Proteomes" id="UP000266691"/>
    </source>
</evidence>
<feature type="chain" id="PRO_5017251598" evidence="1">
    <location>
        <begin position="22"/>
        <end position="150"/>
    </location>
</feature>
<evidence type="ECO:0000259" key="2">
    <source>
        <dbReference type="Pfam" id="PF04945"/>
    </source>
</evidence>
<reference evidence="4 6" key="2">
    <citation type="submission" date="2019-07" db="EMBL/GenBank/DDBJ databases">
        <title>Draft genome of two Muricauda strains isolated from deep sea.</title>
        <authorList>
            <person name="Sun C."/>
        </authorList>
    </citation>
    <scope>NUCLEOTIDE SEQUENCE [LARGE SCALE GENOMIC DNA]</scope>
    <source>
        <strain evidence="4 6">72</strain>
    </source>
</reference>
<dbReference type="RefSeq" id="WP_119645858.1">
    <property type="nucleotide sequence ID" value="NZ_QXFI01000008.1"/>
</dbReference>
<dbReference type="Pfam" id="PF04945">
    <property type="entry name" value="YHS"/>
    <property type="match status" value="1"/>
</dbReference>
<feature type="domain" description="YHS" evidence="2">
    <location>
        <begin position="40"/>
        <end position="84"/>
    </location>
</feature>
<dbReference type="AlphaFoldDB" id="A0A3A1NSJ9"/>
<organism evidence="3 5">
    <name type="scientific">Flagellimonas pelagia</name>
    <dbReference type="NCBI Taxonomy" id="2306998"/>
    <lineage>
        <taxon>Bacteria</taxon>
        <taxon>Pseudomonadati</taxon>
        <taxon>Bacteroidota</taxon>
        <taxon>Flavobacteriia</taxon>
        <taxon>Flavobacteriales</taxon>
        <taxon>Flavobacteriaceae</taxon>
        <taxon>Flagellimonas</taxon>
    </lineage>
</organism>
<evidence type="ECO:0000256" key="1">
    <source>
        <dbReference type="SAM" id="SignalP"/>
    </source>
</evidence>
<dbReference type="EMBL" id="VNWK01000008">
    <property type="protein sequence ID" value="TXK00931.1"/>
    <property type="molecule type" value="Genomic_DNA"/>
</dbReference>
<keyword evidence="6" id="KW-1185">Reference proteome</keyword>
<comment type="caution">
    <text evidence="3">The sequence shown here is derived from an EMBL/GenBank/DDBJ whole genome shotgun (WGS) entry which is preliminary data.</text>
</comment>
<dbReference type="OrthoDB" id="344729at2"/>
<proteinExistence type="predicted"/>
<dbReference type="EMBL" id="QXFI01000008">
    <property type="protein sequence ID" value="RIV47230.1"/>
    <property type="molecule type" value="Genomic_DNA"/>
</dbReference>
<dbReference type="Proteomes" id="UP000266691">
    <property type="component" value="Unassembled WGS sequence"/>
</dbReference>